<proteinExistence type="inferred from homology"/>
<evidence type="ECO:0000256" key="1">
    <source>
        <dbReference type="ARBA" id="ARBA00005495"/>
    </source>
</evidence>
<sequence length="159" mass="17408">MASTMTGPQTGGCLCGNIKYQIQPAAEPVYSVICHCDNCKRATGTHYLCNTIFQKDHFSLTSGAPKTYRDGATDSGTPLYRHFCGDCGSGLFITTPLVDGIVSILSGTLDRAAVNWKPNKEQYIEDKSHWLPDFELIEKEGVQLRHAKGPSLDKLKPAE</sequence>
<evidence type="ECO:0000256" key="4">
    <source>
        <dbReference type="ARBA" id="ARBA00023239"/>
    </source>
</evidence>
<keyword evidence="4" id="KW-0456">Lyase</keyword>
<name>A0ABR1LRH6_9PEZI</name>
<dbReference type="PANTHER" id="PTHR33337:SF40">
    <property type="entry name" value="CENP-V_GFA DOMAIN-CONTAINING PROTEIN-RELATED"/>
    <property type="match status" value="1"/>
</dbReference>
<evidence type="ECO:0000256" key="3">
    <source>
        <dbReference type="ARBA" id="ARBA00022833"/>
    </source>
</evidence>
<dbReference type="Pfam" id="PF04828">
    <property type="entry name" value="GFA"/>
    <property type="match status" value="1"/>
</dbReference>
<evidence type="ECO:0000256" key="2">
    <source>
        <dbReference type="ARBA" id="ARBA00022723"/>
    </source>
</evidence>
<keyword evidence="2" id="KW-0479">Metal-binding</keyword>
<feature type="domain" description="CENP-V/GFA" evidence="5">
    <location>
        <begin position="9"/>
        <end position="117"/>
    </location>
</feature>
<evidence type="ECO:0000259" key="5">
    <source>
        <dbReference type="PROSITE" id="PS51891"/>
    </source>
</evidence>
<protein>
    <submittedName>
        <fullName evidence="6">Mss4-like protein</fullName>
    </submittedName>
</protein>
<dbReference type="PROSITE" id="PS51891">
    <property type="entry name" value="CENP_V_GFA"/>
    <property type="match status" value="1"/>
</dbReference>
<dbReference type="InterPro" id="IPR006913">
    <property type="entry name" value="CENP-V/GFA"/>
</dbReference>
<accession>A0ABR1LRH6</accession>
<evidence type="ECO:0000313" key="6">
    <source>
        <dbReference type="EMBL" id="KAK7537106.1"/>
    </source>
</evidence>
<dbReference type="PANTHER" id="PTHR33337">
    <property type="entry name" value="GFA DOMAIN-CONTAINING PROTEIN"/>
    <property type="match status" value="1"/>
</dbReference>
<reference evidence="6 7" key="1">
    <citation type="submission" date="2024-04" db="EMBL/GenBank/DDBJ databases">
        <title>Phyllosticta paracitricarpa is synonymous to the EU quarantine fungus P. citricarpa based on phylogenomic analyses.</title>
        <authorList>
            <consortium name="Lawrence Berkeley National Laboratory"/>
            <person name="Van ingen-buijs V.A."/>
            <person name="Van westerhoven A.C."/>
            <person name="Haridas S."/>
            <person name="Skiadas P."/>
            <person name="Martin F."/>
            <person name="Groenewald J.Z."/>
            <person name="Crous P.W."/>
            <person name="Seidl M.F."/>
        </authorList>
    </citation>
    <scope>NUCLEOTIDE SEQUENCE [LARGE SCALE GENOMIC DNA]</scope>
    <source>
        <strain evidence="6 7">CPC 17464</strain>
    </source>
</reference>
<keyword evidence="3" id="KW-0862">Zinc</keyword>
<organism evidence="6 7">
    <name type="scientific">Phyllosticta citribraziliensis</name>
    <dbReference type="NCBI Taxonomy" id="989973"/>
    <lineage>
        <taxon>Eukaryota</taxon>
        <taxon>Fungi</taxon>
        <taxon>Dikarya</taxon>
        <taxon>Ascomycota</taxon>
        <taxon>Pezizomycotina</taxon>
        <taxon>Dothideomycetes</taxon>
        <taxon>Dothideomycetes incertae sedis</taxon>
        <taxon>Botryosphaeriales</taxon>
        <taxon>Phyllostictaceae</taxon>
        <taxon>Phyllosticta</taxon>
    </lineage>
</organism>
<comment type="similarity">
    <text evidence="1">Belongs to the Gfa family.</text>
</comment>
<keyword evidence="7" id="KW-1185">Reference proteome</keyword>
<evidence type="ECO:0000313" key="7">
    <source>
        <dbReference type="Proteomes" id="UP001360953"/>
    </source>
</evidence>
<dbReference type="Proteomes" id="UP001360953">
    <property type="component" value="Unassembled WGS sequence"/>
</dbReference>
<dbReference type="GeneID" id="92033155"/>
<dbReference type="EMBL" id="JBBPEH010000006">
    <property type="protein sequence ID" value="KAK7537106.1"/>
    <property type="molecule type" value="Genomic_DNA"/>
</dbReference>
<dbReference type="Gene3D" id="3.90.1590.10">
    <property type="entry name" value="glutathione-dependent formaldehyde- activating enzyme (gfa)"/>
    <property type="match status" value="1"/>
</dbReference>
<comment type="caution">
    <text evidence="6">The sequence shown here is derived from an EMBL/GenBank/DDBJ whole genome shotgun (WGS) entry which is preliminary data.</text>
</comment>
<dbReference type="SUPFAM" id="SSF51316">
    <property type="entry name" value="Mss4-like"/>
    <property type="match status" value="1"/>
</dbReference>
<dbReference type="InterPro" id="IPR011057">
    <property type="entry name" value="Mss4-like_sf"/>
</dbReference>
<dbReference type="RefSeq" id="XP_066655257.1">
    <property type="nucleotide sequence ID" value="XM_066800249.1"/>
</dbReference>
<gene>
    <name evidence="6" type="ORF">J3D65DRAFT_624398</name>
</gene>